<reference evidence="2" key="1">
    <citation type="journal article" date="2019" name="Int. J. Syst. Evol. Microbiol.">
        <title>The Global Catalogue of Microorganisms (GCM) 10K type strain sequencing project: providing services to taxonomists for standard genome sequencing and annotation.</title>
        <authorList>
            <consortium name="The Broad Institute Genomics Platform"/>
            <consortium name="The Broad Institute Genome Sequencing Center for Infectious Disease"/>
            <person name="Wu L."/>
            <person name="Ma J."/>
        </authorList>
    </citation>
    <scope>NUCLEOTIDE SEQUENCE [LARGE SCALE GENOMIC DNA]</scope>
    <source>
        <strain evidence="2">JCM 17919</strain>
    </source>
</reference>
<dbReference type="EMBL" id="BAABGY010000007">
    <property type="protein sequence ID" value="GAA4327974.1"/>
    <property type="molecule type" value="Genomic_DNA"/>
</dbReference>
<organism evidence="1 2">
    <name type="scientific">Flaviaesturariibacter amylovorans</name>
    <dbReference type="NCBI Taxonomy" id="1084520"/>
    <lineage>
        <taxon>Bacteria</taxon>
        <taxon>Pseudomonadati</taxon>
        <taxon>Bacteroidota</taxon>
        <taxon>Chitinophagia</taxon>
        <taxon>Chitinophagales</taxon>
        <taxon>Chitinophagaceae</taxon>
        <taxon>Flaviaestuariibacter</taxon>
    </lineage>
</organism>
<protein>
    <submittedName>
        <fullName evidence="1">Uncharacterized protein</fullName>
    </submittedName>
</protein>
<dbReference type="Proteomes" id="UP001501725">
    <property type="component" value="Unassembled WGS sequence"/>
</dbReference>
<comment type="caution">
    <text evidence="1">The sequence shown here is derived from an EMBL/GenBank/DDBJ whole genome shotgun (WGS) entry which is preliminary data.</text>
</comment>
<evidence type="ECO:0000313" key="2">
    <source>
        <dbReference type="Proteomes" id="UP001501725"/>
    </source>
</evidence>
<evidence type="ECO:0000313" key="1">
    <source>
        <dbReference type="EMBL" id="GAA4327974.1"/>
    </source>
</evidence>
<keyword evidence="2" id="KW-1185">Reference proteome</keyword>
<name>A0ABP8GPD1_9BACT</name>
<dbReference type="RefSeq" id="WP_345255158.1">
    <property type="nucleotide sequence ID" value="NZ_BAABGY010000007.1"/>
</dbReference>
<sequence length="90" mass="9870">MENKTAIQRQLAAIVAPYENNPMPPDDQELLESCALQGILSLFRQGKAEEVVDFILASYPNPGPVEIPSDLSFLAINATVNAWRDTARKG</sequence>
<proteinExistence type="predicted"/>
<gene>
    <name evidence="1" type="ORF">GCM10023184_17580</name>
</gene>
<accession>A0ABP8GPD1</accession>